<evidence type="ECO:0000256" key="2">
    <source>
        <dbReference type="ARBA" id="ARBA00023125"/>
    </source>
</evidence>
<dbReference type="Gene3D" id="1.10.10.10">
    <property type="entry name" value="Winged helix-like DNA-binding domain superfamily/Winged helix DNA-binding domain"/>
    <property type="match status" value="1"/>
</dbReference>
<evidence type="ECO:0000256" key="3">
    <source>
        <dbReference type="ARBA" id="ARBA00023163"/>
    </source>
</evidence>
<dbReference type="Gene3D" id="1.20.120.530">
    <property type="entry name" value="GntR ligand-binding domain-like"/>
    <property type="match status" value="1"/>
</dbReference>
<dbReference type="PROSITE" id="PS50949">
    <property type="entry name" value="HTH_GNTR"/>
    <property type="match status" value="1"/>
</dbReference>
<keyword evidence="2 5" id="KW-0238">DNA-binding</keyword>
<keyword evidence="3" id="KW-0804">Transcription</keyword>
<dbReference type="InterPro" id="IPR008920">
    <property type="entry name" value="TF_FadR/GntR_C"/>
</dbReference>
<dbReference type="Proteomes" id="UP001519362">
    <property type="component" value="Unassembled WGS sequence"/>
</dbReference>
<dbReference type="SUPFAM" id="SSF48008">
    <property type="entry name" value="GntR ligand-binding domain-like"/>
    <property type="match status" value="1"/>
</dbReference>
<dbReference type="PANTHER" id="PTHR43537">
    <property type="entry name" value="TRANSCRIPTIONAL REGULATOR, GNTR FAMILY"/>
    <property type="match status" value="1"/>
</dbReference>
<dbReference type="InterPro" id="IPR011711">
    <property type="entry name" value="GntR_C"/>
</dbReference>
<dbReference type="InterPro" id="IPR000524">
    <property type="entry name" value="Tscrpt_reg_HTH_GntR"/>
</dbReference>
<evidence type="ECO:0000256" key="1">
    <source>
        <dbReference type="ARBA" id="ARBA00023015"/>
    </source>
</evidence>
<evidence type="ECO:0000313" key="6">
    <source>
        <dbReference type="Proteomes" id="UP001519362"/>
    </source>
</evidence>
<dbReference type="InterPro" id="IPR036388">
    <property type="entry name" value="WH-like_DNA-bd_sf"/>
</dbReference>
<keyword evidence="1" id="KW-0805">Transcription regulation</keyword>
<accession>A0ABS4ZJF8</accession>
<dbReference type="SUPFAM" id="SSF46785">
    <property type="entry name" value="Winged helix' DNA-binding domain"/>
    <property type="match status" value="1"/>
</dbReference>
<dbReference type="GO" id="GO:0003677">
    <property type="term" value="F:DNA binding"/>
    <property type="evidence" value="ECO:0007669"/>
    <property type="project" value="UniProtKB-KW"/>
</dbReference>
<dbReference type="CDD" id="cd07377">
    <property type="entry name" value="WHTH_GntR"/>
    <property type="match status" value="1"/>
</dbReference>
<gene>
    <name evidence="5" type="ORF">JOF34_002008</name>
</gene>
<dbReference type="RefSeq" id="WP_165134016.1">
    <property type="nucleotide sequence ID" value="NZ_CP049253.1"/>
</dbReference>
<dbReference type="PRINTS" id="PR00033">
    <property type="entry name" value="HTHASNC"/>
</dbReference>
<reference evidence="5 6" key="1">
    <citation type="submission" date="2021-03" db="EMBL/GenBank/DDBJ databases">
        <title>Sequencing the genomes of 1000 actinobacteria strains.</title>
        <authorList>
            <person name="Klenk H.-P."/>
        </authorList>
    </citation>
    <scope>NUCLEOTIDE SEQUENCE [LARGE SCALE GENOMIC DNA]</scope>
    <source>
        <strain evidence="5 6">DSM 24221</strain>
    </source>
</reference>
<organism evidence="5 6">
    <name type="scientific">Microbacterium amylolyticum</name>
    <dbReference type="NCBI Taxonomy" id="936337"/>
    <lineage>
        <taxon>Bacteria</taxon>
        <taxon>Bacillati</taxon>
        <taxon>Actinomycetota</taxon>
        <taxon>Actinomycetes</taxon>
        <taxon>Micrococcales</taxon>
        <taxon>Microbacteriaceae</taxon>
        <taxon>Microbacterium</taxon>
    </lineage>
</organism>
<dbReference type="InterPro" id="IPR036390">
    <property type="entry name" value="WH_DNA-bd_sf"/>
</dbReference>
<evidence type="ECO:0000313" key="5">
    <source>
        <dbReference type="EMBL" id="MBP2437422.1"/>
    </source>
</evidence>
<evidence type="ECO:0000259" key="4">
    <source>
        <dbReference type="PROSITE" id="PS50949"/>
    </source>
</evidence>
<proteinExistence type="predicted"/>
<dbReference type="PRINTS" id="PR00035">
    <property type="entry name" value="HTHGNTR"/>
</dbReference>
<dbReference type="EMBL" id="JAGIOL010000001">
    <property type="protein sequence ID" value="MBP2437422.1"/>
    <property type="molecule type" value="Genomic_DNA"/>
</dbReference>
<protein>
    <submittedName>
        <fullName evidence="5">DNA-binding GntR family transcriptional regulator</fullName>
    </submittedName>
</protein>
<dbReference type="SMART" id="SM00345">
    <property type="entry name" value="HTH_GNTR"/>
    <property type="match status" value="1"/>
</dbReference>
<dbReference type="InterPro" id="IPR000485">
    <property type="entry name" value="AsnC-type_HTH_dom"/>
</dbReference>
<dbReference type="Pfam" id="PF07729">
    <property type="entry name" value="FCD"/>
    <property type="match status" value="1"/>
</dbReference>
<name>A0ABS4ZJF8_9MICO</name>
<dbReference type="PANTHER" id="PTHR43537:SF52">
    <property type="entry name" value="FATTY ACID METABOLISM REGULATOR PROTEIN"/>
    <property type="match status" value="1"/>
</dbReference>
<sequence>MSARDEAITAQPARLADVVYDQLAQAVVDGTLAPGQRVRDGDLADQLGVSRMPVREALQRLERQGLIEMVASRYTRVTDVTPDMPAASLEFLGYQSGIALRLAVPRMNSEERAHAAALARDIRPATARGGKEGYEAAWSLFSYLASCSGNFIFQNMISDAWLVLTRNLGEHVPLLADEAGVAEVYERIATNIIDGDAAAAEMEIRAFLRLGPGQEGVAAFFPKDDDTSDDTDV</sequence>
<comment type="caution">
    <text evidence="5">The sequence shown here is derived from an EMBL/GenBank/DDBJ whole genome shotgun (WGS) entry which is preliminary data.</text>
</comment>
<keyword evidence="6" id="KW-1185">Reference proteome</keyword>
<dbReference type="Pfam" id="PF00392">
    <property type="entry name" value="GntR"/>
    <property type="match status" value="1"/>
</dbReference>
<feature type="domain" description="HTH gntR-type" evidence="4">
    <location>
        <begin position="13"/>
        <end position="80"/>
    </location>
</feature>